<comment type="caution">
    <text evidence="1">The sequence shown here is derived from an EMBL/GenBank/DDBJ whole genome shotgun (WGS) entry which is preliminary data.</text>
</comment>
<proteinExistence type="predicted"/>
<dbReference type="Proteomes" id="UP001150238">
    <property type="component" value="Unassembled WGS sequence"/>
</dbReference>
<accession>A0A9W9DYF0</accession>
<feature type="non-terminal residue" evidence="1">
    <location>
        <position position="1"/>
    </location>
</feature>
<dbReference type="EMBL" id="JANVFS010000005">
    <property type="protein sequence ID" value="KAJ4492066.1"/>
    <property type="molecule type" value="Genomic_DNA"/>
</dbReference>
<gene>
    <name evidence="1" type="ORF">C8J55DRAFT_401629</name>
</gene>
<evidence type="ECO:0000313" key="2">
    <source>
        <dbReference type="Proteomes" id="UP001150238"/>
    </source>
</evidence>
<protein>
    <submittedName>
        <fullName evidence="1">Uncharacterized protein</fullName>
    </submittedName>
</protein>
<evidence type="ECO:0000313" key="1">
    <source>
        <dbReference type="EMBL" id="KAJ4492066.1"/>
    </source>
</evidence>
<reference evidence="1" key="2">
    <citation type="journal article" date="2023" name="Proc. Natl. Acad. Sci. U.S.A.">
        <title>A global phylogenomic analysis of the shiitake genus Lentinula.</title>
        <authorList>
            <person name="Sierra-Patev S."/>
            <person name="Min B."/>
            <person name="Naranjo-Ortiz M."/>
            <person name="Looney B."/>
            <person name="Konkel Z."/>
            <person name="Slot J.C."/>
            <person name="Sakamoto Y."/>
            <person name="Steenwyk J.L."/>
            <person name="Rokas A."/>
            <person name="Carro J."/>
            <person name="Camarero S."/>
            <person name="Ferreira P."/>
            <person name="Molpeceres G."/>
            <person name="Ruiz-Duenas F.J."/>
            <person name="Serrano A."/>
            <person name="Henrissat B."/>
            <person name="Drula E."/>
            <person name="Hughes K.W."/>
            <person name="Mata J.L."/>
            <person name="Ishikawa N.K."/>
            <person name="Vargas-Isla R."/>
            <person name="Ushijima S."/>
            <person name="Smith C.A."/>
            <person name="Donoghue J."/>
            <person name="Ahrendt S."/>
            <person name="Andreopoulos W."/>
            <person name="He G."/>
            <person name="LaButti K."/>
            <person name="Lipzen A."/>
            <person name="Ng V."/>
            <person name="Riley R."/>
            <person name="Sandor L."/>
            <person name="Barry K."/>
            <person name="Martinez A.T."/>
            <person name="Xiao Y."/>
            <person name="Gibbons J.G."/>
            <person name="Terashima K."/>
            <person name="Grigoriev I.V."/>
            <person name="Hibbett D."/>
        </authorList>
    </citation>
    <scope>NUCLEOTIDE SEQUENCE</scope>
    <source>
        <strain evidence="1">Sp2 HRB7682 ss15</strain>
    </source>
</reference>
<reference evidence="1" key="1">
    <citation type="submission" date="2022-08" db="EMBL/GenBank/DDBJ databases">
        <authorList>
            <consortium name="DOE Joint Genome Institute"/>
            <person name="Min B."/>
            <person name="Riley R."/>
            <person name="Sierra-Patev S."/>
            <person name="Naranjo-Ortiz M."/>
            <person name="Looney B."/>
            <person name="Konkel Z."/>
            <person name="Slot J.C."/>
            <person name="Sakamoto Y."/>
            <person name="Steenwyk J.L."/>
            <person name="Rokas A."/>
            <person name="Carro J."/>
            <person name="Camarero S."/>
            <person name="Ferreira P."/>
            <person name="Molpeceres G."/>
            <person name="Ruiz-Duenas F.J."/>
            <person name="Serrano A."/>
            <person name="Henrissat B."/>
            <person name="Drula E."/>
            <person name="Hughes K.W."/>
            <person name="Mata J.L."/>
            <person name="Ishikawa N.K."/>
            <person name="Vargas-Isla R."/>
            <person name="Ushijima S."/>
            <person name="Smith C.A."/>
            <person name="Ahrendt S."/>
            <person name="Andreopoulos W."/>
            <person name="He G."/>
            <person name="Labutti K."/>
            <person name="Lipzen A."/>
            <person name="Ng V."/>
            <person name="Sandor L."/>
            <person name="Barry K."/>
            <person name="Martinez A.T."/>
            <person name="Xiao Y."/>
            <person name="Gibbons J.G."/>
            <person name="Terashima K."/>
            <person name="Hibbett D.S."/>
            <person name="Grigoriev I.V."/>
        </authorList>
    </citation>
    <scope>NUCLEOTIDE SEQUENCE</scope>
    <source>
        <strain evidence="1">Sp2 HRB7682 ss15</strain>
    </source>
</reference>
<sequence>NILCPVNTQHRCQANGCDLSEFRLVREEREMTQKRLPRTHHYNPDDRLLNTNQMRCGVYVQAFRP</sequence>
<dbReference type="AlphaFoldDB" id="A0A9W9DYF0"/>
<organism evidence="1 2">
    <name type="scientific">Lentinula lateritia</name>
    <dbReference type="NCBI Taxonomy" id="40482"/>
    <lineage>
        <taxon>Eukaryota</taxon>
        <taxon>Fungi</taxon>
        <taxon>Dikarya</taxon>
        <taxon>Basidiomycota</taxon>
        <taxon>Agaricomycotina</taxon>
        <taxon>Agaricomycetes</taxon>
        <taxon>Agaricomycetidae</taxon>
        <taxon>Agaricales</taxon>
        <taxon>Marasmiineae</taxon>
        <taxon>Omphalotaceae</taxon>
        <taxon>Lentinula</taxon>
    </lineage>
</organism>
<name>A0A9W9DYF0_9AGAR</name>
<feature type="non-terminal residue" evidence="1">
    <location>
        <position position="65"/>
    </location>
</feature>